<dbReference type="RefSeq" id="WP_145893600.1">
    <property type="nucleotide sequence ID" value="NZ_VOBQ01000011.1"/>
</dbReference>
<dbReference type="GO" id="GO:0005829">
    <property type="term" value="C:cytosol"/>
    <property type="evidence" value="ECO:0007669"/>
    <property type="project" value="TreeGrafter"/>
</dbReference>
<dbReference type="GO" id="GO:0019239">
    <property type="term" value="F:deaminase activity"/>
    <property type="evidence" value="ECO:0007669"/>
    <property type="project" value="TreeGrafter"/>
</dbReference>
<proteinExistence type="inferred from homology"/>
<organism evidence="2 3">
    <name type="scientific">Caenimonas sedimenti</name>
    <dbReference type="NCBI Taxonomy" id="2596921"/>
    <lineage>
        <taxon>Bacteria</taxon>
        <taxon>Pseudomonadati</taxon>
        <taxon>Pseudomonadota</taxon>
        <taxon>Betaproteobacteria</taxon>
        <taxon>Burkholderiales</taxon>
        <taxon>Comamonadaceae</taxon>
        <taxon>Caenimonas</taxon>
    </lineage>
</organism>
<dbReference type="InterPro" id="IPR006175">
    <property type="entry name" value="YjgF/YER057c/UK114"/>
</dbReference>
<dbReference type="PANTHER" id="PTHR11803">
    <property type="entry name" value="2-IMINOBUTANOATE/2-IMINOPROPANOATE DEAMINASE RIDA"/>
    <property type="match status" value="1"/>
</dbReference>
<evidence type="ECO:0000313" key="3">
    <source>
        <dbReference type="Proteomes" id="UP000318199"/>
    </source>
</evidence>
<reference evidence="2 3" key="1">
    <citation type="submission" date="2019-07" db="EMBL/GenBank/DDBJ databases">
        <title>Caenimonas sedimenti sp. nov., isolated from activated sludge.</title>
        <authorList>
            <person name="Xu J."/>
        </authorList>
    </citation>
    <scope>NUCLEOTIDE SEQUENCE [LARGE SCALE GENOMIC DNA]</scope>
    <source>
        <strain evidence="2 3">HX-9-20</strain>
    </source>
</reference>
<dbReference type="Gene3D" id="3.30.1330.40">
    <property type="entry name" value="RutC-like"/>
    <property type="match status" value="1"/>
</dbReference>
<protein>
    <submittedName>
        <fullName evidence="2">RidA family protein</fullName>
    </submittedName>
</protein>
<comment type="caution">
    <text evidence="2">The sequence shown here is derived from an EMBL/GenBank/DDBJ whole genome shotgun (WGS) entry which is preliminary data.</text>
</comment>
<comment type="similarity">
    <text evidence="1">Belongs to the RutC family.</text>
</comment>
<dbReference type="PANTHER" id="PTHR11803:SF58">
    <property type="entry name" value="PROTEIN HMF1-RELATED"/>
    <property type="match status" value="1"/>
</dbReference>
<accession>A0A562ZQM1</accession>
<gene>
    <name evidence="2" type="ORF">FN976_13685</name>
</gene>
<name>A0A562ZQM1_9BURK</name>
<dbReference type="CDD" id="cd00448">
    <property type="entry name" value="YjgF_YER057c_UK114_family"/>
    <property type="match status" value="1"/>
</dbReference>
<dbReference type="Proteomes" id="UP000318199">
    <property type="component" value="Unassembled WGS sequence"/>
</dbReference>
<dbReference type="EMBL" id="VOBQ01000011">
    <property type="protein sequence ID" value="TWO70608.1"/>
    <property type="molecule type" value="Genomic_DNA"/>
</dbReference>
<dbReference type="AlphaFoldDB" id="A0A562ZQM1"/>
<dbReference type="SUPFAM" id="SSF55298">
    <property type="entry name" value="YjgF-like"/>
    <property type="match status" value="1"/>
</dbReference>
<evidence type="ECO:0000256" key="1">
    <source>
        <dbReference type="ARBA" id="ARBA00010552"/>
    </source>
</evidence>
<dbReference type="Pfam" id="PF01042">
    <property type="entry name" value="Ribonuc_L-PSP"/>
    <property type="match status" value="1"/>
</dbReference>
<keyword evidence="3" id="KW-1185">Reference proteome</keyword>
<dbReference type="InterPro" id="IPR035959">
    <property type="entry name" value="RutC-like_sf"/>
</dbReference>
<dbReference type="OrthoDB" id="9803101at2"/>
<evidence type="ECO:0000313" key="2">
    <source>
        <dbReference type="EMBL" id="TWO70608.1"/>
    </source>
</evidence>
<sequence>MPTYANSPDMAAPGGHYSHATLAQGLVFVSGQLPITPAGEKLTGAPFEQQARQVLANVAAAISAFDCSPSDLVQVRVYLASLDHWPAFNAIYAEWIGTARPSRAVVPTGPLHFGLLLEVEAVAVIPVPPDRP</sequence>